<keyword evidence="2 4" id="KW-0863">Zinc-finger</keyword>
<feature type="region of interest" description="Disordered" evidence="6">
    <location>
        <begin position="704"/>
        <end position="741"/>
    </location>
</feature>
<dbReference type="GO" id="GO:0007265">
    <property type="term" value="P:Ras protein signal transduction"/>
    <property type="evidence" value="ECO:0007669"/>
    <property type="project" value="TreeGrafter"/>
</dbReference>
<evidence type="ECO:0000256" key="3">
    <source>
        <dbReference type="ARBA" id="ARBA00022833"/>
    </source>
</evidence>
<dbReference type="Pfam" id="PF07576">
    <property type="entry name" value="BRAP2"/>
    <property type="match status" value="1"/>
</dbReference>
<evidence type="ECO:0000256" key="1">
    <source>
        <dbReference type="ARBA" id="ARBA00022723"/>
    </source>
</evidence>
<protein>
    <submittedName>
        <fullName evidence="9">RING finger protein</fullName>
    </submittedName>
</protein>
<dbReference type="InterPro" id="IPR001607">
    <property type="entry name" value="Znf_UBP"/>
</dbReference>
<evidence type="ECO:0000259" key="7">
    <source>
        <dbReference type="PROSITE" id="PS50089"/>
    </source>
</evidence>
<dbReference type="PANTHER" id="PTHR24007:SF7">
    <property type="entry name" value="BRCA1-ASSOCIATED PROTEIN"/>
    <property type="match status" value="1"/>
</dbReference>
<feature type="region of interest" description="Disordered" evidence="6">
    <location>
        <begin position="36"/>
        <end position="65"/>
    </location>
</feature>
<comment type="caution">
    <text evidence="9">The sequence shown here is derived from an EMBL/GenBank/DDBJ whole genome shotgun (WGS) entry which is preliminary data.</text>
</comment>
<proteinExistence type="predicted"/>
<dbReference type="GO" id="GO:0008270">
    <property type="term" value="F:zinc ion binding"/>
    <property type="evidence" value="ECO:0007669"/>
    <property type="project" value="UniProtKB-KW"/>
</dbReference>
<reference evidence="9" key="2">
    <citation type="submission" date="2023-05" db="EMBL/GenBank/DDBJ databases">
        <authorList>
            <consortium name="Lawrence Berkeley National Laboratory"/>
            <person name="Steindorff A."/>
            <person name="Hensen N."/>
            <person name="Bonometti L."/>
            <person name="Westerberg I."/>
            <person name="Brannstrom I.O."/>
            <person name="Guillou S."/>
            <person name="Cros-Aarteil S."/>
            <person name="Calhoun S."/>
            <person name="Haridas S."/>
            <person name="Kuo A."/>
            <person name="Mondo S."/>
            <person name="Pangilinan J."/>
            <person name="Riley R."/>
            <person name="Labutti K."/>
            <person name="Andreopoulos B."/>
            <person name="Lipzen A."/>
            <person name="Chen C."/>
            <person name="Yanf M."/>
            <person name="Daum C."/>
            <person name="Ng V."/>
            <person name="Clum A."/>
            <person name="Ohm R."/>
            <person name="Martin F."/>
            <person name="Silar P."/>
            <person name="Natvig D."/>
            <person name="Lalanne C."/>
            <person name="Gautier V."/>
            <person name="Ament-Velasquez S.L."/>
            <person name="Kruys A."/>
            <person name="Hutchinson M.I."/>
            <person name="Powell A.J."/>
            <person name="Barry K."/>
            <person name="Miller A.N."/>
            <person name="Grigoriev I.V."/>
            <person name="Debuchy R."/>
            <person name="Gladieux P."/>
            <person name="Thoren M.H."/>
            <person name="Johannesson H."/>
        </authorList>
    </citation>
    <scope>NUCLEOTIDE SEQUENCE</scope>
    <source>
        <strain evidence="9">CBS 123565</strain>
    </source>
</reference>
<keyword evidence="3" id="KW-0862">Zinc</keyword>
<feature type="region of interest" description="Disordered" evidence="6">
    <location>
        <begin position="336"/>
        <end position="356"/>
    </location>
</feature>
<dbReference type="Proteomes" id="UP001304895">
    <property type="component" value="Unassembled WGS sequence"/>
</dbReference>
<dbReference type="EMBL" id="MU853407">
    <property type="protein sequence ID" value="KAK4134844.1"/>
    <property type="molecule type" value="Genomic_DNA"/>
</dbReference>
<dbReference type="GO" id="GO:0005737">
    <property type="term" value="C:cytoplasm"/>
    <property type="evidence" value="ECO:0007669"/>
    <property type="project" value="TreeGrafter"/>
</dbReference>
<dbReference type="InterPro" id="IPR001841">
    <property type="entry name" value="Znf_RING"/>
</dbReference>
<evidence type="ECO:0000256" key="2">
    <source>
        <dbReference type="ARBA" id="ARBA00022771"/>
    </source>
</evidence>
<feature type="compositionally biased region" description="Basic and acidic residues" evidence="6">
    <location>
        <begin position="229"/>
        <end position="247"/>
    </location>
</feature>
<reference evidence="9" key="1">
    <citation type="journal article" date="2023" name="Mol. Phylogenet. Evol.">
        <title>Genome-scale phylogeny and comparative genomics of the fungal order Sordariales.</title>
        <authorList>
            <person name="Hensen N."/>
            <person name="Bonometti L."/>
            <person name="Westerberg I."/>
            <person name="Brannstrom I.O."/>
            <person name="Guillou S."/>
            <person name="Cros-Aarteil S."/>
            <person name="Calhoun S."/>
            <person name="Haridas S."/>
            <person name="Kuo A."/>
            <person name="Mondo S."/>
            <person name="Pangilinan J."/>
            <person name="Riley R."/>
            <person name="LaButti K."/>
            <person name="Andreopoulos B."/>
            <person name="Lipzen A."/>
            <person name="Chen C."/>
            <person name="Yan M."/>
            <person name="Daum C."/>
            <person name="Ng V."/>
            <person name="Clum A."/>
            <person name="Steindorff A."/>
            <person name="Ohm R.A."/>
            <person name="Martin F."/>
            <person name="Silar P."/>
            <person name="Natvig D.O."/>
            <person name="Lalanne C."/>
            <person name="Gautier V."/>
            <person name="Ament-Velasquez S.L."/>
            <person name="Kruys A."/>
            <person name="Hutchinson M.I."/>
            <person name="Powell A.J."/>
            <person name="Barry K."/>
            <person name="Miller A.N."/>
            <person name="Grigoriev I.V."/>
            <person name="Debuchy R."/>
            <person name="Gladieux P."/>
            <person name="Hiltunen Thoren M."/>
            <person name="Johannesson H."/>
        </authorList>
    </citation>
    <scope>NUCLEOTIDE SEQUENCE</scope>
    <source>
        <strain evidence="9">CBS 123565</strain>
    </source>
</reference>
<dbReference type="Pfam" id="PF13639">
    <property type="entry name" value="zf-RING_2"/>
    <property type="match status" value="1"/>
</dbReference>
<feature type="region of interest" description="Disordered" evidence="6">
    <location>
        <begin position="514"/>
        <end position="544"/>
    </location>
</feature>
<dbReference type="SMART" id="SM00290">
    <property type="entry name" value="ZnF_UBP"/>
    <property type="match status" value="1"/>
</dbReference>
<name>A0AAN6ZET1_9PEZI</name>
<evidence type="ECO:0000256" key="6">
    <source>
        <dbReference type="SAM" id="MobiDB-lite"/>
    </source>
</evidence>
<gene>
    <name evidence="9" type="ORF">BT67DRAFT_283060</name>
</gene>
<keyword evidence="10" id="KW-1185">Reference proteome</keyword>
<feature type="compositionally biased region" description="Basic residues" evidence="6">
    <location>
        <begin position="731"/>
        <end position="741"/>
    </location>
</feature>
<dbReference type="GO" id="GO:0016567">
    <property type="term" value="P:protein ubiquitination"/>
    <property type="evidence" value="ECO:0007669"/>
    <property type="project" value="TreeGrafter"/>
</dbReference>
<dbReference type="InterPro" id="IPR034931">
    <property type="entry name" value="ETP1_RRM"/>
</dbReference>
<feature type="region of interest" description="Disordered" evidence="6">
    <location>
        <begin position="159"/>
        <end position="179"/>
    </location>
</feature>
<dbReference type="InterPro" id="IPR011422">
    <property type="entry name" value="BRAP2/ETP1_RRM"/>
</dbReference>
<dbReference type="PROSITE" id="PS50089">
    <property type="entry name" value="ZF_RING_2"/>
    <property type="match status" value="1"/>
</dbReference>
<dbReference type="Gene3D" id="3.30.40.10">
    <property type="entry name" value="Zinc/RING finger domain, C3HC4 (zinc finger)"/>
    <property type="match status" value="2"/>
</dbReference>
<evidence type="ECO:0000256" key="5">
    <source>
        <dbReference type="SAM" id="Coils"/>
    </source>
</evidence>
<dbReference type="PROSITE" id="PS50271">
    <property type="entry name" value="ZF_UBP"/>
    <property type="match status" value="1"/>
</dbReference>
<keyword evidence="5" id="KW-0175">Coiled coil</keyword>
<keyword evidence="1" id="KW-0479">Metal-binding</keyword>
<dbReference type="InterPro" id="IPR047243">
    <property type="entry name" value="RING-H2_BRAP2"/>
</dbReference>
<evidence type="ECO:0000256" key="4">
    <source>
        <dbReference type="PROSITE-ProRule" id="PRU00502"/>
    </source>
</evidence>
<accession>A0AAN6ZET1</accession>
<dbReference type="GO" id="GO:0061630">
    <property type="term" value="F:ubiquitin protein ligase activity"/>
    <property type="evidence" value="ECO:0007669"/>
    <property type="project" value="TreeGrafter"/>
</dbReference>
<feature type="domain" description="UBP-type" evidence="8">
    <location>
        <begin position="417"/>
        <end position="522"/>
    </location>
</feature>
<evidence type="ECO:0000313" key="10">
    <source>
        <dbReference type="Proteomes" id="UP001304895"/>
    </source>
</evidence>
<dbReference type="InterPro" id="IPR013083">
    <property type="entry name" value="Znf_RING/FYVE/PHD"/>
</dbReference>
<feature type="region of interest" description="Disordered" evidence="6">
    <location>
        <begin position="221"/>
        <end position="247"/>
    </location>
</feature>
<sequence>MPSYYYHLKFELYATPDPTGRVAKGRSTTERDNIWVPSPSSTIFDNLPSHPRSQQSTRPRWPSNSFQGEFDEFRNYRAKRQSAANSTIIDCGAHRGTTHDGGDADDSNNIVRLSERQYRARAEASPPADVLDTIGPLTAVRDWRFGRINIESFGLADETQDQNTGNMAGKEEFSPATPAASLGPSLPGIGQATKARYLPLETKNTEAGWGIVHLYREGDESETLPPLMEARETAGGEGSSRGKERDEEGTILCIPAVPSYMSPNDFLGFVGERWRNSVSHYRMVMMSTMSRYMVLMKFRDPRQAREWRKEFDGKPFDSMETEICHVTFIKSITVETPNQTSNQREASEANNERFSPASPGLVNSLRPFPPPTPNLIELPTCPVCLERMDDTTGLMTILCQHVFHCACLQTWKGSGCPVCRATNPKPSQDTENPYSQPFGSGVANICNNCNCTDDLWICLICGNVGCGRYNGGHAKEHWKRTAHSFSLELLTQHVWDYAGDMWVHRLLRDKGDGKIVELPPNTSNDPHSGGPDAPGSRPGTGDEDVVPRAKLESIGFEYTHLLTSQLESQRVYFEEMVNKAADKAAKAAAAAESASAQAGEALRQLAALRDEHRVLGDQTVPSLERELAREKNRAAKSGDLARNLGKALQEEREVSAGLMKRIEHLQGEVEGTGKKVERMRAENEELREMNRDLTMFISGQEKLREMEKEGVVEQGELEDGTVGVAEGPSSSKRKGKGRARK</sequence>
<organism evidence="9 10">
    <name type="scientific">Trichocladium antarcticum</name>
    <dbReference type="NCBI Taxonomy" id="1450529"/>
    <lineage>
        <taxon>Eukaryota</taxon>
        <taxon>Fungi</taxon>
        <taxon>Dikarya</taxon>
        <taxon>Ascomycota</taxon>
        <taxon>Pezizomycotina</taxon>
        <taxon>Sordariomycetes</taxon>
        <taxon>Sordariomycetidae</taxon>
        <taxon>Sordariales</taxon>
        <taxon>Chaetomiaceae</taxon>
        <taxon>Trichocladium</taxon>
    </lineage>
</organism>
<evidence type="ECO:0000313" key="9">
    <source>
        <dbReference type="EMBL" id="KAK4134844.1"/>
    </source>
</evidence>
<feature type="domain" description="RING-type" evidence="7">
    <location>
        <begin position="381"/>
        <end position="420"/>
    </location>
</feature>
<dbReference type="SUPFAM" id="SSF57850">
    <property type="entry name" value="RING/U-box"/>
    <property type="match status" value="1"/>
</dbReference>
<dbReference type="AlphaFoldDB" id="A0AAN6ZET1"/>
<evidence type="ECO:0000259" key="8">
    <source>
        <dbReference type="PROSITE" id="PS50271"/>
    </source>
</evidence>
<dbReference type="SMART" id="SM00184">
    <property type="entry name" value="RING"/>
    <property type="match status" value="1"/>
</dbReference>
<dbReference type="Pfam" id="PF02148">
    <property type="entry name" value="zf-UBP"/>
    <property type="match status" value="1"/>
</dbReference>
<dbReference type="PANTHER" id="PTHR24007">
    <property type="entry name" value="BRCA1-ASSOCIATED PROTEIN"/>
    <property type="match status" value="1"/>
</dbReference>
<dbReference type="CDD" id="cd16457">
    <property type="entry name" value="RING-H2_BRAP2"/>
    <property type="match status" value="1"/>
</dbReference>
<feature type="coiled-coil region" evidence="5">
    <location>
        <begin position="662"/>
        <end position="689"/>
    </location>
</feature>
<dbReference type="CDD" id="cd12717">
    <property type="entry name" value="RRM_ETP1"/>
    <property type="match status" value="1"/>
</dbReference>
<feature type="compositionally biased region" description="Polar residues" evidence="6">
    <location>
        <begin position="51"/>
        <end position="65"/>
    </location>
</feature>